<dbReference type="PANTHER" id="PTHR24156">
    <property type="entry name" value="ANK_REP_REGION DOMAIN-CONTAINING PROTEIN"/>
    <property type="match status" value="1"/>
</dbReference>
<evidence type="ECO:0000256" key="4">
    <source>
        <dbReference type="PROSITE-ProRule" id="PRU00023"/>
    </source>
</evidence>
<dbReference type="InterPro" id="IPR002110">
    <property type="entry name" value="Ankyrin_rpt"/>
</dbReference>
<dbReference type="Pfam" id="PF12796">
    <property type="entry name" value="Ank_2"/>
    <property type="match status" value="1"/>
</dbReference>
<feature type="repeat" description="ANK" evidence="4">
    <location>
        <begin position="125"/>
        <end position="158"/>
    </location>
</feature>
<keyword evidence="7" id="KW-1185">Reference proteome</keyword>
<feature type="compositionally biased region" description="Basic and acidic residues" evidence="5">
    <location>
        <begin position="468"/>
        <end position="481"/>
    </location>
</feature>
<accession>A0A9D3NCR9</accession>
<keyword evidence="3 4" id="KW-0040">ANK repeat</keyword>
<dbReference type="Proteomes" id="UP000824219">
    <property type="component" value="Linkage Group LG20"/>
</dbReference>
<name>A0A9D3NCR9_9TELE</name>
<dbReference type="PANTHER" id="PTHR24156:SF7">
    <property type="entry name" value="ANKYRIN REPEAT DOMAIN-CONTAINING PROTEIN 34B-LIKE"/>
    <property type="match status" value="1"/>
</dbReference>
<evidence type="ECO:0000256" key="2">
    <source>
        <dbReference type="ARBA" id="ARBA00022737"/>
    </source>
</evidence>
<comment type="similarity">
    <text evidence="1">Belongs to the ANKRD34 family.</text>
</comment>
<comment type="caution">
    <text evidence="6">The sequence shown here is derived from an EMBL/GenBank/DDBJ whole genome shotgun (WGS) entry which is preliminary data.</text>
</comment>
<dbReference type="AlphaFoldDB" id="A0A9D3NCR9"/>
<evidence type="ECO:0000256" key="5">
    <source>
        <dbReference type="SAM" id="MobiDB-lite"/>
    </source>
</evidence>
<dbReference type="SUPFAM" id="SSF48403">
    <property type="entry name" value="Ankyrin repeat"/>
    <property type="match status" value="1"/>
</dbReference>
<organism evidence="6 7">
    <name type="scientific">Hemibagrus wyckioides</name>
    <dbReference type="NCBI Taxonomy" id="337641"/>
    <lineage>
        <taxon>Eukaryota</taxon>
        <taxon>Metazoa</taxon>
        <taxon>Chordata</taxon>
        <taxon>Craniata</taxon>
        <taxon>Vertebrata</taxon>
        <taxon>Euteleostomi</taxon>
        <taxon>Actinopterygii</taxon>
        <taxon>Neopterygii</taxon>
        <taxon>Teleostei</taxon>
        <taxon>Ostariophysi</taxon>
        <taxon>Siluriformes</taxon>
        <taxon>Bagridae</taxon>
        <taxon>Hemibagrus</taxon>
    </lineage>
</organism>
<feature type="repeat" description="ANK" evidence="4">
    <location>
        <begin position="50"/>
        <end position="82"/>
    </location>
</feature>
<dbReference type="SMART" id="SM00248">
    <property type="entry name" value="ANK"/>
    <property type="match status" value="3"/>
</dbReference>
<evidence type="ECO:0000256" key="3">
    <source>
        <dbReference type="ARBA" id="ARBA00023043"/>
    </source>
</evidence>
<feature type="region of interest" description="Disordered" evidence="5">
    <location>
        <begin position="444"/>
        <end position="491"/>
    </location>
</feature>
<dbReference type="PROSITE" id="PS50088">
    <property type="entry name" value="ANK_REPEAT"/>
    <property type="match status" value="2"/>
</dbReference>
<evidence type="ECO:0000256" key="1">
    <source>
        <dbReference type="ARBA" id="ARBA00010029"/>
    </source>
</evidence>
<reference evidence="6 7" key="1">
    <citation type="submission" date="2021-06" db="EMBL/GenBank/DDBJ databases">
        <title>Chromosome-level genome assembly of the red-tail catfish (Hemibagrus wyckioides).</title>
        <authorList>
            <person name="Shao F."/>
        </authorList>
    </citation>
    <scope>NUCLEOTIDE SEQUENCE [LARGE SCALE GENOMIC DNA]</scope>
    <source>
        <strain evidence="6">EC202008001</strain>
        <tissue evidence="6">Blood</tissue>
    </source>
</reference>
<dbReference type="Gene3D" id="1.25.40.20">
    <property type="entry name" value="Ankyrin repeat-containing domain"/>
    <property type="match status" value="1"/>
</dbReference>
<evidence type="ECO:0000313" key="7">
    <source>
        <dbReference type="Proteomes" id="UP000824219"/>
    </source>
</evidence>
<dbReference type="OrthoDB" id="539213at2759"/>
<protein>
    <recommendedName>
        <fullName evidence="8">Ankyrin repeat domain-containing protein 34B</fullName>
    </recommendedName>
</protein>
<gene>
    <name evidence="6" type="ORF">KOW79_016970</name>
</gene>
<evidence type="ECO:0000313" key="6">
    <source>
        <dbReference type="EMBL" id="KAG7319827.1"/>
    </source>
</evidence>
<dbReference type="PROSITE" id="PS50297">
    <property type="entry name" value="ANK_REP_REGION"/>
    <property type="match status" value="2"/>
</dbReference>
<feature type="compositionally biased region" description="Polar residues" evidence="5">
    <location>
        <begin position="447"/>
        <end position="458"/>
    </location>
</feature>
<feature type="region of interest" description="Disordered" evidence="5">
    <location>
        <begin position="301"/>
        <end position="327"/>
    </location>
</feature>
<sequence length="509" mass="55519">MDGSFTGGSSGGAHLLTQSQDKDLQLDHKGNSRKPSQIFGTMAERQDYLEDGSPLIKAAELGKMRLVRLLVEGGAQVNERNQRGETPLLATCRALRADQSGNSTSLRLIRFLLQHHADPNAQDKSGRTPLMYACMEHAGAEVATALISAGADPSIEDYSGGSALVYSINARDQDTIRVLLDACRAKGRDIIIISTDLSTGGATVSRRYLNVPPSPDTSPVTCMSPSDIELKTGSPNSETEAEGIFNFRASGRKGSRAASPLLLEPEASDRQRLNSEPWLAIHNLAHLNRTYEERITKGAVQEEEDKEVKHSHWQVDQSSSSKAANLKPGRAFCRNHAENYAPPTPAHLHNRRNTLPSLPGQNLLQLPTLSLNLSSSETHLHDQPSTITLPPVPTNRNLQHCPNNASSRSLAAPTAQCGFNTMRKWKPQEQLSFKPQARHTTFLPPLTVSSAANTSTRSCGDEASAAPKAEETQGHRQEGAKGRRPPRRHSIQLEQMRQESGTDEILFVL</sequence>
<dbReference type="EMBL" id="JAHKSW010000020">
    <property type="protein sequence ID" value="KAG7319827.1"/>
    <property type="molecule type" value="Genomic_DNA"/>
</dbReference>
<keyword evidence="2" id="KW-0677">Repeat</keyword>
<dbReference type="InterPro" id="IPR036770">
    <property type="entry name" value="Ankyrin_rpt-contain_sf"/>
</dbReference>
<proteinExistence type="inferred from homology"/>
<feature type="compositionally biased region" description="Polar residues" evidence="5">
    <location>
        <begin position="314"/>
        <end position="323"/>
    </location>
</feature>
<evidence type="ECO:0008006" key="8">
    <source>
        <dbReference type="Google" id="ProtNLM"/>
    </source>
</evidence>
<dbReference type="InterPro" id="IPR042637">
    <property type="entry name" value="AN34A/B/C"/>
</dbReference>